<keyword evidence="2" id="KW-1185">Reference proteome</keyword>
<gene>
    <name evidence="1" type="ORF">MYCIT1_LOCUS10397</name>
</gene>
<dbReference type="EMBL" id="CAVNYO010000130">
    <property type="protein sequence ID" value="CAK5267681.1"/>
    <property type="molecule type" value="Genomic_DNA"/>
</dbReference>
<dbReference type="AlphaFoldDB" id="A0AAD2H1V7"/>
<organism evidence="1 2">
    <name type="scientific">Mycena citricolor</name>
    <dbReference type="NCBI Taxonomy" id="2018698"/>
    <lineage>
        <taxon>Eukaryota</taxon>
        <taxon>Fungi</taxon>
        <taxon>Dikarya</taxon>
        <taxon>Basidiomycota</taxon>
        <taxon>Agaricomycotina</taxon>
        <taxon>Agaricomycetes</taxon>
        <taxon>Agaricomycetidae</taxon>
        <taxon>Agaricales</taxon>
        <taxon>Marasmiineae</taxon>
        <taxon>Mycenaceae</taxon>
        <taxon>Mycena</taxon>
    </lineage>
</organism>
<feature type="non-terminal residue" evidence="1">
    <location>
        <position position="1"/>
    </location>
</feature>
<sequence length="96" mass="10985">VTCHRCIGPALVLNESRRTNEILSMSDRCSPMINPFESNLNPHPDRRHRTHTERHPMSLFLGGVQAIYKIPVWPQPGCMLSASDSRSRHPWLLSIE</sequence>
<evidence type="ECO:0000313" key="2">
    <source>
        <dbReference type="Proteomes" id="UP001295794"/>
    </source>
</evidence>
<dbReference type="Proteomes" id="UP001295794">
    <property type="component" value="Unassembled WGS sequence"/>
</dbReference>
<name>A0AAD2H1V7_9AGAR</name>
<accession>A0AAD2H1V7</accession>
<comment type="caution">
    <text evidence="1">The sequence shown here is derived from an EMBL/GenBank/DDBJ whole genome shotgun (WGS) entry which is preliminary data.</text>
</comment>
<evidence type="ECO:0000313" key="1">
    <source>
        <dbReference type="EMBL" id="CAK5267681.1"/>
    </source>
</evidence>
<reference evidence="1" key="1">
    <citation type="submission" date="2023-11" db="EMBL/GenBank/DDBJ databases">
        <authorList>
            <person name="De Vega J J."/>
            <person name="De Vega J J."/>
        </authorList>
    </citation>
    <scope>NUCLEOTIDE SEQUENCE</scope>
</reference>
<protein>
    <submittedName>
        <fullName evidence="1">Uncharacterized protein</fullName>
    </submittedName>
</protein>
<proteinExistence type="predicted"/>